<feature type="transmembrane region" description="Helical" evidence="1">
    <location>
        <begin position="40"/>
        <end position="61"/>
    </location>
</feature>
<sequence>MGKKISVLTAIMFVLFLLPVQVLGAGGGSEEAASSEPSGMLVLALTIMSILTLVTMIFYSFRDNG</sequence>
<evidence type="ECO:0000313" key="3">
    <source>
        <dbReference type="Proteomes" id="UP001139150"/>
    </source>
</evidence>
<dbReference type="AlphaFoldDB" id="A0A9X2CMV2"/>
<proteinExistence type="predicted"/>
<gene>
    <name evidence="2" type="ORF">MF646_02395</name>
</gene>
<dbReference type="EMBL" id="JAKRYL010000002">
    <property type="protein sequence ID" value="MCL7745963.1"/>
    <property type="molecule type" value="Genomic_DNA"/>
</dbReference>
<keyword evidence="1" id="KW-0812">Transmembrane</keyword>
<protein>
    <submittedName>
        <fullName evidence="2">Uncharacterized protein</fullName>
    </submittedName>
</protein>
<keyword evidence="1" id="KW-1133">Transmembrane helix</keyword>
<reference evidence="2" key="1">
    <citation type="submission" date="2022-02" db="EMBL/GenBank/DDBJ databases">
        <title>Halalkalibacter sp. nov. isolated from Lonar Lake, India.</title>
        <authorList>
            <person name="Joshi A."/>
            <person name="Thite S."/>
            <person name="Lodha T."/>
        </authorList>
    </citation>
    <scope>NUCLEOTIDE SEQUENCE</scope>
    <source>
        <strain evidence="2">MEB205</strain>
    </source>
</reference>
<accession>A0A9X2CMV2</accession>
<comment type="caution">
    <text evidence="2">The sequence shown here is derived from an EMBL/GenBank/DDBJ whole genome shotgun (WGS) entry which is preliminary data.</text>
</comment>
<organism evidence="2 3">
    <name type="scientific">Halalkalibacter alkaliphilus</name>
    <dbReference type="NCBI Taxonomy" id="2917993"/>
    <lineage>
        <taxon>Bacteria</taxon>
        <taxon>Bacillati</taxon>
        <taxon>Bacillota</taxon>
        <taxon>Bacilli</taxon>
        <taxon>Bacillales</taxon>
        <taxon>Bacillaceae</taxon>
        <taxon>Halalkalibacter</taxon>
    </lineage>
</organism>
<name>A0A9X2CMV2_9BACI</name>
<dbReference type="Proteomes" id="UP001139150">
    <property type="component" value="Unassembled WGS sequence"/>
</dbReference>
<evidence type="ECO:0000313" key="2">
    <source>
        <dbReference type="EMBL" id="MCL7745963.1"/>
    </source>
</evidence>
<keyword evidence="1" id="KW-0472">Membrane</keyword>
<evidence type="ECO:0000256" key="1">
    <source>
        <dbReference type="SAM" id="Phobius"/>
    </source>
</evidence>
<dbReference type="RefSeq" id="WP_250094894.1">
    <property type="nucleotide sequence ID" value="NZ_JAKRYL010000002.1"/>
</dbReference>
<keyword evidence="3" id="KW-1185">Reference proteome</keyword>